<proteinExistence type="predicted"/>
<dbReference type="AlphaFoldDB" id="A0A6G1I141"/>
<dbReference type="InterPro" id="IPR027417">
    <property type="entry name" value="P-loop_NTPase"/>
</dbReference>
<dbReference type="GO" id="GO:0016887">
    <property type="term" value="F:ATP hydrolysis activity"/>
    <property type="evidence" value="ECO:0007669"/>
    <property type="project" value="InterPro"/>
</dbReference>
<dbReference type="InterPro" id="IPR003959">
    <property type="entry name" value="ATPase_AAA_core"/>
</dbReference>
<dbReference type="InterPro" id="IPR056599">
    <property type="entry name" value="AAA_lid_fung"/>
</dbReference>
<accession>A0A6G1I141</accession>
<dbReference type="PANTHER" id="PTHR46411">
    <property type="entry name" value="FAMILY ATPASE, PUTATIVE-RELATED"/>
    <property type="match status" value="1"/>
</dbReference>
<dbReference type="SMART" id="SM00382">
    <property type="entry name" value="AAA"/>
    <property type="match status" value="1"/>
</dbReference>
<dbReference type="Pfam" id="PF23232">
    <property type="entry name" value="AAA_lid_13"/>
    <property type="match status" value="1"/>
</dbReference>
<organism evidence="3 4">
    <name type="scientific">Trichodelitschia bisporula</name>
    <dbReference type="NCBI Taxonomy" id="703511"/>
    <lineage>
        <taxon>Eukaryota</taxon>
        <taxon>Fungi</taxon>
        <taxon>Dikarya</taxon>
        <taxon>Ascomycota</taxon>
        <taxon>Pezizomycotina</taxon>
        <taxon>Dothideomycetes</taxon>
        <taxon>Dothideomycetes incertae sedis</taxon>
        <taxon>Phaeotrichales</taxon>
        <taxon>Phaeotrichaceae</taxon>
        <taxon>Trichodelitschia</taxon>
    </lineage>
</organism>
<sequence>MLFLYLEELREYYVTALPILLKSETAKALKKQKPKSKRKSKKLIKNLEDMINHVELLVSYLDIDYDETKKVLYPLLKTGHITFDLLWALFKPNTIAFTSTYGNLDDPRCFKVDRVTKESNFMGQEWYSVEGRYLEYDGKTFGLGDFEISVTGFNGSKEITSLAAYPLHFHKDPEGIRKELIERGKRFVTTTGMNYRFHKGMAYQKKRKTIFKFNNSGRIMIDPAVFRRILPNYQISTVRSKNREVSFLGGDGSDEDCSCSEGGSDSQPRGRSGTLRHAVEEGDVPQVKFKLVYDSSKTPRLVEVPIDGKEEDQREERLASLPCTDGEVPGRVFTEEELLIASSVVLGFSFSDKLWLEFSLSGVQDIPWNEEAFASLVLPHNQKHVVKALVSSHKFHATNTIDDVIRGKGKGLVFVLHGPPGVGKTLTAEGVAEDLRCPIYAVSMGELGTDSSRLEAQLQQIMDIAHSWGAVLLLDEADVFLEKRSHQDVHRNALVSIFLRLLEYFQGILFLTTNRVGTFDEAFQSRIHVALKYDELTPRARKTVWRDFLEKVRVAEGLDAMPFKDDDYEQLSRKGLNGRQIKNTVRTAQALALHEQKRLSMEHIKNVLEVAEAFSRDLHGGTGGQSYFL</sequence>
<keyword evidence="3" id="KW-0378">Hydrolase</keyword>
<dbReference type="EMBL" id="ML996692">
    <property type="protein sequence ID" value="KAF2401891.1"/>
    <property type="molecule type" value="Genomic_DNA"/>
</dbReference>
<dbReference type="GO" id="GO:0005524">
    <property type="term" value="F:ATP binding"/>
    <property type="evidence" value="ECO:0007669"/>
    <property type="project" value="InterPro"/>
</dbReference>
<feature type="domain" description="AAA+ ATPase" evidence="2">
    <location>
        <begin position="410"/>
        <end position="535"/>
    </location>
</feature>
<dbReference type="PANTHER" id="PTHR46411:SF1">
    <property type="entry name" value="FAMILY ATPASE, PUTATIVE (AFU_ORTHOLOGUE AFUA_7G05752)-RELATED"/>
    <property type="match status" value="1"/>
</dbReference>
<protein>
    <submittedName>
        <fullName evidence="3">P-loop containing nucleoside triphosphate hydrolase protein</fullName>
    </submittedName>
</protein>
<evidence type="ECO:0000256" key="1">
    <source>
        <dbReference type="SAM" id="MobiDB-lite"/>
    </source>
</evidence>
<dbReference type="Proteomes" id="UP000799640">
    <property type="component" value="Unassembled WGS sequence"/>
</dbReference>
<dbReference type="SUPFAM" id="SSF52540">
    <property type="entry name" value="P-loop containing nucleoside triphosphate hydrolases"/>
    <property type="match status" value="1"/>
</dbReference>
<dbReference type="Pfam" id="PF00004">
    <property type="entry name" value="AAA"/>
    <property type="match status" value="1"/>
</dbReference>
<dbReference type="InterPro" id="IPR003593">
    <property type="entry name" value="AAA+_ATPase"/>
</dbReference>
<dbReference type="Gene3D" id="3.40.50.300">
    <property type="entry name" value="P-loop containing nucleotide triphosphate hydrolases"/>
    <property type="match status" value="1"/>
</dbReference>
<gene>
    <name evidence="3" type="ORF">EJ06DRAFT_366300</name>
</gene>
<name>A0A6G1I141_9PEZI</name>
<evidence type="ECO:0000313" key="3">
    <source>
        <dbReference type="EMBL" id="KAF2401891.1"/>
    </source>
</evidence>
<feature type="region of interest" description="Disordered" evidence="1">
    <location>
        <begin position="252"/>
        <end position="277"/>
    </location>
</feature>
<dbReference type="Pfam" id="PF22942">
    <property type="entry name" value="DUF7025"/>
    <property type="match status" value="1"/>
</dbReference>
<evidence type="ECO:0000313" key="4">
    <source>
        <dbReference type="Proteomes" id="UP000799640"/>
    </source>
</evidence>
<keyword evidence="4" id="KW-1185">Reference proteome</keyword>
<dbReference type="InterPro" id="IPR054289">
    <property type="entry name" value="DUF7025"/>
</dbReference>
<dbReference type="OrthoDB" id="10042665at2759"/>
<evidence type="ECO:0000259" key="2">
    <source>
        <dbReference type="SMART" id="SM00382"/>
    </source>
</evidence>
<reference evidence="3" key="1">
    <citation type="journal article" date="2020" name="Stud. Mycol.">
        <title>101 Dothideomycetes genomes: a test case for predicting lifestyles and emergence of pathogens.</title>
        <authorList>
            <person name="Haridas S."/>
            <person name="Albert R."/>
            <person name="Binder M."/>
            <person name="Bloem J."/>
            <person name="Labutti K."/>
            <person name="Salamov A."/>
            <person name="Andreopoulos B."/>
            <person name="Baker S."/>
            <person name="Barry K."/>
            <person name="Bills G."/>
            <person name="Bluhm B."/>
            <person name="Cannon C."/>
            <person name="Castanera R."/>
            <person name="Culley D."/>
            <person name="Daum C."/>
            <person name="Ezra D."/>
            <person name="Gonzalez J."/>
            <person name="Henrissat B."/>
            <person name="Kuo A."/>
            <person name="Liang C."/>
            <person name="Lipzen A."/>
            <person name="Lutzoni F."/>
            <person name="Magnuson J."/>
            <person name="Mondo S."/>
            <person name="Nolan M."/>
            <person name="Ohm R."/>
            <person name="Pangilinan J."/>
            <person name="Park H.-J."/>
            <person name="Ramirez L."/>
            <person name="Alfaro M."/>
            <person name="Sun H."/>
            <person name="Tritt A."/>
            <person name="Yoshinaga Y."/>
            <person name="Zwiers L.-H."/>
            <person name="Turgeon B."/>
            <person name="Goodwin S."/>
            <person name="Spatafora J."/>
            <person name="Crous P."/>
            <person name="Grigoriev I."/>
        </authorList>
    </citation>
    <scope>NUCLEOTIDE SEQUENCE</scope>
    <source>
        <strain evidence="3">CBS 262.69</strain>
    </source>
</reference>
<dbReference type="CDD" id="cd19481">
    <property type="entry name" value="RecA-like_protease"/>
    <property type="match status" value="1"/>
</dbReference>